<organism evidence="1 2">
    <name type="scientific">Saccharomonospora cyanea NA-134</name>
    <dbReference type="NCBI Taxonomy" id="882082"/>
    <lineage>
        <taxon>Bacteria</taxon>
        <taxon>Bacillati</taxon>
        <taxon>Actinomycetota</taxon>
        <taxon>Actinomycetes</taxon>
        <taxon>Pseudonocardiales</taxon>
        <taxon>Pseudonocardiaceae</taxon>
        <taxon>Saccharomonospora</taxon>
    </lineage>
</organism>
<dbReference type="GO" id="GO:0032259">
    <property type="term" value="P:methylation"/>
    <property type="evidence" value="ECO:0007669"/>
    <property type="project" value="UniProtKB-KW"/>
</dbReference>
<protein>
    <submittedName>
        <fullName evidence="1">O-methyltransferase involved in polyketide biosynthesis</fullName>
    </submittedName>
</protein>
<gene>
    <name evidence="1" type="ORF">SaccyDRAFT_1357</name>
</gene>
<accession>H5XDH4</accession>
<dbReference type="Pfam" id="PF04672">
    <property type="entry name" value="Methyltransf_19"/>
    <property type="match status" value="1"/>
</dbReference>
<evidence type="ECO:0000313" key="1">
    <source>
        <dbReference type="EMBL" id="EHR60266.1"/>
    </source>
</evidence>
<dbReference type="AlphaFoldDB" id="H5XDH4"/>
<dbReference type="Gene3D" id="3.40.50.150">
    <property type="entry name" value="Vaccinia Virus protein VP39"/>
    <property type="match status" value="1"/>
</dbReference>
<keyword evidence="1" id="KW-0489">Methyltransferase</keyword>
<sequence>MALSRVRLRLPRTADAIGRSLRYARRVSDHRKTLDLDLSRPSSGRVYDYWLGGSNNYAVDREFAEKQLARAPEIREAVRENRAFLRRAVRFAAESGIRQFVDIGSGLPTQGSVHEIADEVAPGASRVVYIDNEPVAHAHAQILLEDTADPARHRALAGDFFDGAELWKRVLAEGIDPREPICLLTVALLHLLPAEQKPETVLAFYRDQLAPGSLLVLSHACLDTGDESAQQAFGQISDDYRSRTSMKGDSGLRGRSEIAEFFGDFELLDPGLVWLPQWRPDSPFVGDPARTRAVAGVARKNPA</sequence>
<dbReference type="Proteomes" id="UP000002791">
    <property type="component" value="Chromosome"/>
</dbReference>
<dbReference type="InterPro" id="IPR029063">
    <property type="entry name" value="SAM-dependent_MTases_sf"/>
</dbReference>
<dbReference type="HOGENOM" id="CLU_067079_1_0_11"/>
<dbReference type="eggNOG" id="COG3315">
    <property type="taxonomic scope" value="Bacteria"/>
</dbReference>
<dbReference type="SUPFAM" id="SSF53335">
    <property type="entry name" value="S-adenosyl-L-methionine-dependent methyltransferases"/>
    <property type="match status" value="1"/>
</dbReference>
<proteinExistence type="predicted"/>
<dbReference type="EMBL" id="CM001440">
    <property type="protein sequence ID" value="EHR60266.1"/>
    <property type="molecule type" value="Genomic_DNA"/>
</dbReference>
<keyword evidence="2" id="KW-1185">Reference proteome</keyword>
<name>H5XDH4_9PSEU</name>
<keyword evidence="1" id="KW-0808">Transferase</keyword>
<dbReference type="InterPro" id="IPR006764">
    <property type="entry name" value="SAM_dep_MeTrfase_SAV2177_type"/>
</dbReference>
<dbReference type="GO" id="GO:0008168">
    <property type="term" value="F:methyltransferase activity"/>
    <property type="evidence" value="ECO:0007669"/>
    <property type="project" value="UniProtKB-KW"/>
</dbReference>
<reference evidence="1 2" key="1">
    <citation type="submission" date="2011-11" db="EMBL/GenBank/DDBJ databases">
        <title>The Noncontiguous Finished sequence of Saccharomonospora cyanea NA-134.</title>
        <authorList>
            <consortium name="US DOE Joint Genome Institute"/>
            <person name="Lucas S."/>
            <person name="Han J."/>
            <person name="Lapidus A."/>
            <person name="Cheng J.-F."/>
            <person name="Goodwin L."/>
            <person name="Pitluck S."/>
            <person name="Peters L."/>
            <person name="Ovchinnikova G."/>
            <person name="Lu M."/>
            <person name="Detter J.C."/>
            <person name="Han C."/>
            <person name="Tapia R."/>
            <person name="Land M."/>
            <person name="Hauser L."/>
            <person name="Kyrpides N."/>
            <person name="Ivanova N."/>
            <person name="Pagani I."/>
            <person name="Brambilla E.-M."/>
            <person name="Klenk H.-P."/>
            <person name="Woyke T."/>
        </authorList>
    </citation>
    <scope>NUCLEOTIDE SEQUENCE [LARGE SCALE GENOMIC DNA]</scope>
    <source>
        <strain evidence="1 2">NA-134</strain>
    </source>
</reference>
<evidence type="ECO:0000313" key="2">
    <source>
        <dbReference type="Proteomes" id="UP000002791"/>
    </source>
</evidence>
<dbReference type="PIRSF" id="PIRSF017393">
    <property type="entry name" value="MTase_SAV2177"/>
    <property type="match status" value="1"/>
</dbReference>
<dbReference type="STRING" id="882082.SaccyDRAFT_1357"/>